<evidence type="ECO:0000313" key="3">
    <source>
        <dbReference type="Proteomes" id="UP001469553"/>
    </source>
</evidence>
<name>A0ABV0YVZ5_9TELE</name>
<dbReference type="PANTHER" id="PTHR31781">
    <property type="entry name" value="UNC80"/>
    <property type="match status" value="1"/>
</dbReference>
<organism evidence="2 3">
    <name type="scientific">Ameca splendens</name>
    <dbReference type="NCBI Taxonomy" id="208324"/>
    <lineage>
        <taxon>Eukaryota</taxon>
        <taxon>Metazoa</taxon>
        <taxon>Chordata</taxon>
        <taxon>Craniata</taxon>
        <taxon>Vertebrata</taxon>
        <taxon>Euteleostomi</taxon>
        <taxon>Actinopterygii</taxon>
        <taxon>Neopterygii</taxon>
        <taxon>Teleostei</taxon>
        <taxon>Neoteleostei</taxon>
        <taxon>Acanthomorphata</taxon>
        <taxon>Ovalentaria</taxon>
        <taxon>Atherinomorphae</taxon>
        <taxon>Cyprinodontiformes</taxon>
        <taxon>Goodeidae</taxon>
        <taxon>Ameca</taxon>
    </lineage>
</organism>
<dbReference type="Proteomes" id="UP001469553">
    <property type="component" value="Unassembled WGS sequence"/>
</dbReference>
<feature type="region of interest" description="Disordered" evidence="1">
    <location>
        <begin position="1"/>
        <end position="40"/>
    </location>
</feature>
<proteinExistence type="predicted"/>
<feature type="region of interest" description="Disordered" evidence="1">
    <location>
        <begin position="53"/>
        <end position="93"/>
    </location>
</feature>
<dbReference type="EMBL" id="JAHRIP010043300">
    <property type="protein sequence ID" value="MEQ2297601.1"/>
    <property type="molecule type" value="Genomic_DNA"/>
</dbReference>
<protein>
    <submittedName>
        <fullName evidence="2">Protein unc-80</fullName>
    </submittedName>
</protein>
<gene>
    <name evidence="2" type="primary">UNC80_6</name>
    <name evidence="2" type="ORF">AMECASPLE_036259</name>
</gene>
<feature type="compositionally biased region" description="Low complexity" evidence="1">
    <location>
        <begin position="54"/>
        <end position="71"/>
    </location>
</feature>
<accession>A0ABV0YVZ5</accession>
<comment type="caution">
    <text evidence="2">The sequence shown here is derived from an EMBL/GenBank/DDBJ whole genome shotgun (WGS) entry which is preliminary data.</text>
</comment>
<keyword evidence="3" id="KW-1185">Reference proteome</keyword>
<feature type="non-terminal residue" evidence="2">
    <location>
        <position position="1"/>
    </location>
</feature>
<sequence>SEVGVSGEKGQVSSAADECRSYISSRPPQTPEHDEQIPGALLGRKDFWRKMFKSQSAASDTSSQSEQDTSECTTAHSGTTTDRRSRSRSRRISLRKKLKLPIGNWLKRSSLSGLTDGVEDLLDISSVDRLSFIRQSSKVSSCNTASLLEPGLKKNL</sequence>
<evidence type="ECO:0000313" key="2">
    <source>
        <dbReference type="EMBL" id="MEQ2297601.1"/>
    </source>
</evidence>
<reference evidence="2 3" key="1">
    <citation type="submission" date="2021-06" db="EMBL/GenBank/DDBJ databases">
        <authorList>
            <person name="Palmer J.M."/>
        </authorList>
    </citation>
    <scope>NUCLEOTIDE SEQUENCE [LARGE SCALE GENOMIC DNA]</scope>
    <source>
        <strain evidence="2 3">AS_MEX2019</strain>
        <tissue evidence="2">Muscle</tissue>
    </source>
</reference>
<evidence type="ECO:0000256" key="1">
    <source>
        <dbReference type="SAM" id="MobiDB-lite"/>
    </source>
</evidence>
<dbReference type="PANTHER" id="PTHR31781:SF1">
    <property type="entry name" value="PROTEIN UNC-80 HOMOLOG"/>
    <property type="match status" value="1"/>
</dbReference>